<dbReference type="AlphaFoldDB" id="M7MZS2"/>
<dbReference type="PATRIC" id="fig|1137281.3.peg.1603"/>
<organism evidence="1 2">
    <name type="scientific">Xanthomarina gelatinilytica</name>
    <dbReference type="NCBI Taxonomy" id="1137281"/>
    <lineage>
        <taxon>Bacteria</taxon>
        <taxon>Pseudomonadati</taxon>
        <taxon>Bacteroidota</taxon>
        <taxon>Flavobacteriia</taxon>
        <taxon>Flavobacteriales</taxon>
        <taxon>Flavobacteriaceae</taxon>
        <taxon>Xanthomarina</taxon>
    </lineage>
</organism>
<dbReference type="Proteomes" id="UP000012024">
    <property type="component" value="Unassembled WGS sequence"/>
</dbReference>
<protein>
    <submittedName>
        <fullName evidence="1">Uncharacterized protein</fullName>
    </submittedName>
</protein>
<sequence length="237" mass="29137">MIEDGFDNPEDYMRYLENLSFEEYFNYQDLDIEEKDIHSDDDYKIEYTSEEKSYEFFILPKDKEWNKLIIKNIGSLIIPKRFDKKYCKVNEYSLGFYTYNFYEYHEASLIIFLRDINITERENFKKILLDDKKAFHEANEYYKNALFKHDSNNWKCSWDKIEISEINGKKCLIQSYSIFEGRVGTLYKRNCYTFFFENYQIEIYTRYAPTRSRMNKFDWKNKFKTTMNSFKFSDKLI</sequence>
<accession>M7MZS2</accession>
<evidence type="ECO:0000313" key="2">
    <source>
        <dbReference type="Proteomes" id="UP000012024"/>
    </source>
</evidence>
<name>M7MZS2_9FLAO</name>
<reference evidence="1 2" key="1">
    <citation type="submission" date="2012-12" db="EMBL/GenBank/DDBJ databases">
        <title>Genome assembly of Formosa sp. AK20.</title>
        <authorList>
            <person name="Kumar R."/>
            <person name="Khatri I."/>
            <person name="Vaidya B."/>
            <person name="Subramanian S."/>
            <person name="Pinnaka A."/>
        </authorList>
    </citation>
    <scope>NUCLEOTIDE SEQUENCE [LARGE SCALE GENOMIC DNA]</scope>
    <source>
        <strain evidence="1 2">AK20</strain>
    </source>
</reference>
<evidence type="ECO:0000313" key="1">
    <source>
        <dbReference type="EMBL" id="EMQ94999.1"/>
    </source>
</evidence>
<dbReference type="EMBL" id="ANLA01000011">
    <property type="protein sequence ID" value="EMQ94999.1"/>
    <property type="molecule type" value="Genomic_DNA"/>
</dbReference>
<keyword evidence="2" id="KW-1185">Reference proteome</keyword>
<comment type="caution">
    <text evidence="1">The sequence shown here is derived from an EMBL/GenBank/DDBJ whole genome shotgun (WGS) entry which is preliminary data.</text>
</comment>
<proteinExistence type="predicted"/>
<gene>
    <name evidence="1" type="ORF">D778_00169</name>
</gene>